<dbReference type="EMBL" id="JACGCM010001183">
    <property type="protein sequence ID" value="KAF6160033.1"/>
    <property type="molecule type" value="Genomic_DNA"/>
</dbReference>
<protein>
    <submittedName>
        <fullName evidence="3">Uncharacterized protein</fullName>
    </submittedName>
</protein>
<keyword evidence="1" id="KW-0175">Coiled coil</keyword>
<comment type="caution">
    <text evidence="3">The sequence shown here is derived from an EMBL/GenBank/DDBJ whole genome shotgun (WGS) entry which is preliminary data.</text>
</comment>
<feature type="non-terminal residue" evidence="3">
    <location>
        <position position="1"/>
    </location>
</feature>
<proteinExistence type="predicted"/>
<evidence type="ECO:0000313" key="3">
    <source>
        <dbReference type="EMBL" id="KAF6160033.1"/>
    </source>
</evidence>
<evidence type="ECO:0000313" key="4">
    <source>
        <dbReference type="Proteomes" id="UP000541444"/>
    </source>
</evidence>
<evidence type="ECO:0000256" key="2">
    <source>
        <dbReference type="SAM" id="MobiDB-lite"/>
    </source>
</evidence>
<evidence type="ECO:0000256" key="1">
    <source>
        <dbReference type="SAM" id="Coils"/>
    </source>
</evidence>
<gene>
    <name evidence="3" type="ORF">GIB67_033117</name>
</gene>
<reference evidence="3 4" key="1">
    <citation type="journal article" date="2020" name="IScience">
        <title>Genome Sequencing of the Endangered Kingdonia uniflora (Circaeasteraceae, Ranunculales) Reveals Potential Mechanisms of Evolutionary Specialization.</title>
        <authorList>
            <person name="Sun Y."/>
            <person name="Deng T."/>
            <person name="Zhang A."/>
            <person name="Moore M.J."/>
            <person name="Landis J.B."/>
            <person name="Lin N."/>
            <person name="Zhang H."/>
            <person name="Zhang X."/>
            <person name="Huang J."/>
            <person name="Zhang X."/>
            <person name="Sun H."/>
            <person name="Wang H."/>
        </authorList>
    </citation>
    <scope>NUCLEOTIDE SEQUENCE [LARGE SCALE GENOMIC DNA]</scope>
    <source>
        <strain evidence="3">TB1705</strain>
        <tissue evidence="3">Leaf</tissue>
    </source>
</reference>
<feature type="coiled-coil region" evidence="1">
    <location>
        <begin position="226"/>
        <end position="289"/>
    </location>
</feature>
<accession>A0A7J7MYS8</accession>
<sequence length="546" mass="62285">CAQKIQPSSKFVVSSSSEESSSSDRTMDDSEVIGTVTLDKSVVPSGRDMGLYAGIETRLFFRGHRRRIPLLFEPGRIWVEYSPNNFPKGGNECFKELPWSIKCREGTELNKVLGALGIRREKRLNSIVEKVQRAHQNRVMATSGSAYDDIMKILACVAETEVDATVNMVPHLKKQKQESGKDIRASLKGVNLKVVEQEALDLAKRDPIRLDTQIRSSISQSTAEVLKVAAADRAEYEAEKASLVEQLKERTALCEQLQKEKVSWSEQLEREKAEQKEQFKAEAADMKKEAEADGKKTFDKVLLDRNNLVGAFYYWGLTRDDVVLTFAKKYSEIIFPNEDASPAADHPSEQTPAPEADDMTKEEVVRLRGKVIEMEKALSRARDSINRTQQVHNKLEYERRLHKSNFDNTFKELFELQCRYGKIKIEWDEVLRKESDRFVLLQKSHKDKRFVDESNKLECQRSLLSLTLYFEAEVDSERGLKEAYLKLLTERGIVPDPARVTFLVQEARNRHSIEAQRCSARAGVSIIWGSVGLLPDELEFCRGKEQ</sequence>
<dbReference type="Proteomes" id="UP000541444">
    <property type="component" value="Unassembled WGS sequence"/>
</dbReference>
<name>A0A7J7MYS8_9MAGN</name>
<feature type="compositionally biased region" description="Low complexity" evidence="2">
    <location>
        <begin position="8"/>
        <end position="20"/>
    </location>
</feature>
<dbReference type="AlphaFoldDB" id="A0A7J7MYS8"/>
<feature type="region of interest" description="Disordered" evidence="2">
    <location>
        <begin position="1"/>
        <end position="29"/>
    </location>
</feature>
<feature type="region of interest" description="Disordered" evidence="2">
    <location>
        <begin position="338"/>
        <end position="360"/>
    </location>
</feature>
<organism evidence="3 4">
    <name type="scientific">Kingdonia uniflora</name>
    <dbReference type="NCBI Taxonomy" id="39325"/>
    <lineage>
        <taxon>Eukaryota</taxon>
        <taxon>Viridiplantae</taxon>
        <taxon>Streptophyta</taxon>
        <taxon>Embryophyta</taxon>
        <taxon>Tracheophyta</taxon>
        <taxon>Spermatophyta</taxon>
        <taxon>Magnoliopsida</taxon>
        <taxon>Ranunculales</taxon>
        <taxon>Circaeasteraceae</taxon>
        <taxon>Kingdonia</taxon>
    </lineage>
</organism>
<keyword evidence="4" id="KW-1185">Reference proteome</keyword>